<feature type="region of interest" description="Disordered" evidence="2">
    <location>
        <begin position="32"/>
        <end position="53"/>
    </location>
</feature>
<dbReference type="Proteomes" id="UP000009875">
    <property type="component" value="Unassembled WGS sequence"/>
</dbReference>
<dbReference type="eggNOG" id="COG3595">
    <property type="taxonomic scope" value="Bacteria"/>
</dbReference>
<reference evidence="4 5" key="1">
    <citation type="submission" date="2012-09" db="EMBL/GenBank/DDBJ databases">
        <title>The Genome Sequence of Alloiococcus otitis ATCC 51267.</title>
        <authorList>
            <consortium name="The Broad Institute Genome Sequencing Platform"/>
            <person name="Earl A."/>
            <person name="Ward D."/>
            <person name="Feldgarden M."/>
            <person name="Gevers D."/>
            <person name="Huys G."/>
            <person name="Walker B."/>
            <person name="Young S.K."/>
            <person name="Zeng Q."/>
            <person name="Gargeya S."/>
            <person name="Fitzgerald M."/>
            <person name="Haas B."/>
            <person name="Abouelleil A."/>
            <person name="Alvarado L."/>
            <person name="Arachchi H.M."/>
            <person name="Berlin A.M."/>
            <person name="Chapman S.B."/>
            <person name="Goldberg J."/>
            <person name="Griggs A."/>
            <person name="Gujja S."/>
            <person name="Hansen M."/>
            <person name="Howarth C."/>
            <person name="Imamovic A."/>
            <person name="Larimer J."/>
            <person name="McCowen C."/>
            <person name="Montmayeur A."/>
            <person name="Murphy C."/>
            <person name="Neiman D."/>
            <person name="Pearson M."/>
            <person name="Priest M."/>
            <person name="Roberts A."/>
            <person name="Saif S."/>
            <person name="Shea T."/>
            <person name="Sisk P."/>
            <person name="Sykes S."/>
            <person name="Wortman J."/>
            <person name="Nusbaum C."/>
            <person name="Birren B."/>
        </authorList>
    </citation>
    <scope>NUCLEOTIDE SEQUENCE [LARGE SCALE GENOMIC DNA]</scope>
    <source>
        <strain evidence="4 5">ATCC 51267</strain>
    </source>
</reference>
<proteinExistence type="predicted"/>
<evidence type="ECO:0000259" key="3">
    <source>
        <dbReference type="Pfam" id="PF13349"/>
    </source>
</evidence>
<comment type="caution">
    <text evidence="4">The sequence shown here is derived from an EMBL/GenBank/DDBJ whole genome shotgun (WGS) entry which is preliminary data.</text>
</comment>
<dbReference type="InterPro" id="IPR025164">
    <property type="entry name" value="Toastrack_DUF4097"/>
</dbReference>
<keyword evidence="5" id="KW-1185">Reference proteome</keyword>
<dbReference type="Pfam" id="PF13349">
    <property type="entry name" value="DUF4097"/>
    <property type="match status" value="1"/>
</dbReference>
<evidence type="ECO:0000256" key="1">
    <source>
        <dbReference type="SAM" id="Coils"/>
    </source>
</evidence>
<evidence type="ECO:0000256" key="2">
    <source>
        <dbReference type="SAM" id="MobiDB-lite"/>
    </source>
</evidence>
<evidence type="ECO:0000313" key="4">
    <source>
        <dbReference type="EMBL" id="EKU93286.1"/>
    </source>
</evidence>
<gene>
    <name evidence="4" type="ORF">HMPREF9698_01447</name>
</gene>
<dbReference type="Gene3D" id="1.10.287.1490">
    <property type="match status" value="1"/>
</dbReference>
<protein>
    <recommendedName>
        <fullName evidence="3">DUF4097 domain-containing protein</fullName>
    </recommendedName>
</protein>
<accession>K9EBT9</accession>
<dbReference type="OrthoDB" id="2240743at2"/>
<dbReference type="EMBL" id="AGXA01000022">
    <property type="protein sequence ID" value="EKU93286.1"/>
    <property type="molecule type" value="Genomic_DNA"/>
</dbReference>
<dbReference type="STRING" id="883081.HMPREF9698_01447"/>
<name>K9EBT9_9LACT</name>
<dbReference type="RefSeq" id="WP_003778561.1">
    <property type="nucleotide sequence ID" value="NZ_JH992960.1"/>
</dbReference>
<evidence type="ECO:0000313" key="5">
    <source>
        <dbReference type="Proteomes" id="UP000009875"/>
    </source>
</evidence>
<feature type="coiled-coil region" evidence="1">
    <location>
        <begin position="61"/>
        <end position="185"/>
    </location>
</feature>
<dbReference type="AlphaFoldDB" id="K9EBT9"/>
<dbReference type="HOGENOM" id="CLU_033702_1_0_9"/>
<sequence>MTEKDRIIELVKAGVLTTKEALDLIEGLARKEGEKSANRDFASSGSKEEAEAGIEAAASDMLVKSERIDSLNDQIQELESDLSDLQAELEEAEANQEEDLLKNLRQDFKDLHVEKDLIKDLDEVDNSKELDQINEEIKDLESHIQDQEVISQDKQAEIKELRSQLVALSKEIARLVKERDSLVKEVDGSDSQWFTDQLENLKDQFQFSEDWKEETSKKVNQAGENINKVVKDIVGSSKDFLDHFEWHKPDLRVFNLVSNSFNKEWQIEDSQPTIFDIKNANGDLVIQEGPVAHIEIKASITMFGKFNSSLEEAFEKRSTYRLTEDSLKLHIPNKRVQADIQITLPEGSYDYLSVNVLNGDLSLKDLTFSDLYLKATKGDISLDQVKASMVEVKGTSGDIKVLDSDLQDLIISSVNGDIKADGRLASSSLATTLGDIRLSLYGPSPVQVDTSTVYGDVKIALPLDKDLEVEGKSNFGKVYSRLSQTKIEASDGKDSSVTFSRLGQGQAIRVKAKTTQGNILLKDSE</sequence>
<feature type="domain" description="DUF4097" evidence="3">
    <location>
        <begin position="277"/>
        <end position="520"/>
    </location>
</feature>
<keyword evidence="1" id="KW-0175">Coiled coil</keyword>
<organism evidence="4 5">
    <name type="scientific">Alloiococcus otitis ATCC 51267</name>
    <dbReference type="NCBI Taxonomy" id="883081"/>
    <lineage>
        <taxon>Bacteria</taxon>
        <taxon>Bacillati</taxon>
        <taxon>Bacillota</taxon>
        <taxon>Bacilli</taxon>
        <taxon>Lactobacillales</taxon>
        <taxon>Carnobacteriaceae</taxon>
        <taxon>Alloiococcus</taxon>
    </lineage>
</organism>